<evidence type="ECO:0000256" key="3">
    <source>
        <dbReference type="ARBA" id="ARBA00022475"/>
    </source>
</evidence>
<evidence type="ECO:0000256" key="9">
    <source>
        <dbReference type="SAM" id="Phobius"/>
    </source>
</evidence>
<accession>A0A7C2K563</accession>
<comment type="similarity">
    <text evidence="8">Belongs to the TRAP transporter small permease family.</text>
</comment>
<dbReference type="GO" id="GO:0022857">
    <property type="term" value="F:transmembrane transporter activity"/>
    <property type="evidence" value="ECO:0007669"/>
    <property type="project" value="TreeGrafter"/>
</dbReference>
<comment type="subcellular location">
    <subcellularLocation>
        <location evidence="1">Cell inner membrane</location>
        <topology evidence="1">Multi-pass membrane protein</topology>
    </subcellularLocation>
</comment>
<keyword evidence="5 9" id="KW-0812">Transmembrane</keyword>
<feature type="transmembrane region" description="Helical" evidence="9">
    <location>
        <begin position="127"/>
        <end position="147"/>
    </location>
</feature>
<dbReference type="PANTHER" id="PTHR35011:SF10">
    <property type="entry name" value="TRAP TRANSPORTER SMALL PERMEASE PROTEIN"/>
    <property type="match status" value="1"/>
</dbReference>
<evidence type="ECO:0000256" key="4">
    <source>
        <dbReference type="ARBA" id="ARBA00022519"/>
    </source>
</evidence>
<keyword evidence="2" id="KW-0813">Transport</keyword>
<evidence type="ECO:0000256" key="1">
    <source>
        <dbReference type="ARBA" id="ARBA00004429"/>
    </source>
</evidence>
<dbReference type="Pfam" id="PF04290">
    <property type="entry name" value="DctQ"/>
    <property type="match status" value="1"/>
</dbReference>
<keyword evidence="6 9" id="KW-1133">Transmembrane helix</keyword>
<dbReference type="PANTHER" id="PTHR35011">
    <property type="entry name" value="2,3-DIKETO-L-GULONATE TRAP TRANSPORTER SMALL PERMEASE PROTEIN YIAM"/>
    <property type="match status" value="1"/>
</dbReference>
<dbReference type="EMBL" id="DSOL01000182">
    <property type="protein sequence ID" value="HEN28265.1"/>
    <property type="molecule type" value="Genomic_DNA"/>
</dbReference>
<feature type="transmembrane region" description="Helical" evidence="9">
    <location>
        <begin position="44"/>
        <end position="65"/>
    </location>
</feature>
<evidence type="ECO:0000256" key="2">
    <source>
        <dbReference type="ARBA" id="ARBA00022448"/>
    </source>
</evidence>
<reference evidence="11" key="1">
    <citation type="journal article" date="2020" name="mSystems">
        <title>Genome- and Community-Level Interaction Insights into Carbon Utilization and Element Cycling Functions of Hydrothermarchaeota in Hydrothermal Sediment.</title>
        <authorList>
            <person name="Zhou Z."/>
            <person name="Liu Y."/>
            <person name="Xu W."/>
            <person name="Pan J."/>
            <person name="Luo Z.H."/>
            <person name="Li M."/>
        </authorList>
    </citation>
    <scope>NUCLEOTIDE SEQUENCE [LARGE SCALE GENOMIC DNA]</scope>
    <source>
        <strain evidence="11">SpSt-34</strain>
    </source>
</reference>
<dbReference type="AlphaFoldDB" id="A0A7C2K563"/>
<dbReference type="InterPro" id="IPR007387">
    <property type="entry name" value="TRAP_DctQ"/>
</dbReference>
<evidence type="ECO:0000256" key="5">
    <source>
        <dbReference type="ARBA" id="ARBA00022692"/>
    </source>
</evidence>
<proteinExistence type="inferred from homology"/>
<dbReference type="GO" id="GO:0005886">
    <property type="term" value="C:plasma membrane"/>
    <property type="evidence" value="ECO:0007669"/>
    <property type="project" value="UniProtKB-SubCell"/>
</dbReference>
<evidence type="ECO:0000256" key="8">
    <source>
        <dbReference type="ARBA" id="ARBA00038436"/>
    </source>
</evidence>
<dbReference type="GO" id="GO:0015740">
    <property type="term" value="P:C4-dicarboxylate transport"/>
    <property type="evidence" value="ECO:0007669"/>
    <property type="project" value="TreeGrafter"/>
</dbReference>
<evidence type="ECO:0000259" key="10">
    <source>
        <dbReference type="Pfam" id="PF04290"/>
    </source>
</evidence>
<keyword evidence="3" id="KW-1003">Cell membrane</keyword>
<evidence type="ECO:0000256" key="7">
    <source>
        <dbReference type="ARBA" id="ARBA00023136"/>
    </source>
</evidence>
<keyword evidence="4" id="KW-0997">Cell inner membrane</keyword>
<name>A0A7C2K563_UNCW3</name>
<feature type="transmembrane region" description="Helical" evidence="9">
    <location>
        <begin position="12"/>
        <end position="32"/>
    </location>
</feature>
<gene>
    <name evidence="11" type="ORF">ENQ77_06410</name>
</gene>
<protein>
    <submittedName>
        <fullName evidence="11">TRAP transporter small permease</fullName>
    </submittedName>
</protein>
<evidence type="ECO:0000256" key="6">
    <source>
        <dbReference type="ARBA" id="ARBA00022989"/>
    </source>
</evidence>
<feature type="transmembrane region" description="Helical" evidence="9">
    <location>
        <begin position="86"/>
        <end position="107"/>
    </location>
</feature>
<dbReference type="InterPro" id="IPR055348">
    <property type="entry name" value="DctQ"/>
</dbReference>
<feature type="domain" description="Tripartite ATP-independent periplasmic transporters DctQ component" evidence="10">
    <location>
        <begin position="23"/>
        <end position="153"/>
    </location>
</feature>
<evidence type="ECO:0000313" key="11">
    <source>
        <dbReference type="EMBL" id="HEN28265.1"/>
    </source>
</evidence>
<keyword evidence="7 9" id="KW-0472">Membrane</keyword>
<organism evidence="11">
    <name type="scientific">candidate division WOR-3 bacterium</name>
    <dbReference type="NCBI Taxonomy" id="2052148"/>
    <lineage>
        <taxon>Bacteria</taxon>
        <taxon>Bacteria division WOR-3</taxon>
    </lineage>
</organism>
<sequence>MRKLVEKMGSFFNWIAILSVLLMFVVITADILSSKILNKPITAAFDIVSLLGICVASFSLAETIIAGRHIEVEFIVAKMPFTVAKVLNVLSRVLSIVFFILIVWRSFIYGYHLQLVKEATMTQRIPVAPFVYAIGVACIPAIFIYAIQAYQNLKIRR</sequence>
<comment type="caution">
    <text evidence="11">The sequence shown here is derived from an EMBL/GenBank/DDBJ whole genome shotgun (WGS) entry which is preliminary data.</text>
</comment>